<comment type="similarity">
    <text evidence="1">Belongs to the AfsR/DnrI/RedD regulatory family.</text>
</comment>
<dbReference type="InterPro" id="IPR001867">
    <property type="entry name" value="OmpR/PhoB-type_DNA-bd"/>
</dbReference>
<dbReference type="SMART" id="SM00862">
    <property type="entry name" value="Trans_reg_C"/>
    <property type="match status" value="1"/>
</dbReference>
<dbReference type="PROSITE" id="PS50005">
    <property type="entry name" value="TPR"/>
    <property type="match status" value="1"/>
</dbReference>
<dbReference type="InterPro" id="IPR051677">
    <property type="entry name" value="AfsR-DnrI-RedD_regulator"/>
</dbReference>
<dbReference type="PANTHER" id="PTHR35807">
    <property type="entry name" value="TRANSCRIPTIONAL REGULATOR REDD-RELATED"/>
    <property type="match status" value="1"/>
</dbReference>
<dbReference type="RefSeq" id="WP_241056665.1">
    <property type="nucleotide sequence ID" value="NZ_JAKZBV010000002.1"/>
</dbReference>
<dbReference type="Pfam" id="PF03704">
    <property type="entry name" value="BTAD"/>
    <property type="match status" value="1"/>
</dbReference>
<dbReference type="Gene3D" id="1.10.10.10">
    <property type="entry name" value="Winged helix-like DNA-binding domain superfamily/Winged helix DNA-binding domain"/>
    <property type="match status" value="1"/>
</dbReference>
<evidence type="ECO:0000256" key="1">
    <source>
        <dbReference type="ARBA" id="ARBA00005820"/>
    </source>
</evidence>
<feature type="domain" description="Bacterial transcriptional activator" evidence="7">
    <location>
        <begin position="116"/>
        <end position="260"/>
    </location>
</feature>
<dbReference type="InterPro" id="IPR005158">
    <property type="entry name" value="BTAD"/>
</dbReference>
<name>A0ABS9U711_9MICC</name>
<keyword evidence="9" id="KW-1185">Reference proteome</keyword>
<protein>
    <submittedName>
        <fullName evidence="8">Tetratricopeptide repeat protein</fullName>
    </submittedName>
</protein>
<dbReference type="Gene3D" id="1.25.40.10">
    <property type="entry name" value="Tetratricopeptide repeat domain"/>
    <property type="match status" value="2"/>
</dbReference>
<evidence type="ECO:0000256" key="2">
    <source>
        <dbReference type="ARBA" id="ARBA00023015"/>
    </source>
</evidence>
<gene>
    <name evidence="8" type="ORF">L0M17_21430</name>
</gene>
<organism evidence="8 9">
    <name type="scientific">Sinomonas terrae</name>
    <dbReference type="NCBI Taxonomy" id="2908838"/>
    <lineage>
        <taxon>Bacteria</taxon>
        <taxon>Bacillati</taxon>
        <taxon>Actinomycetota</taxon>
        <taxon>Actinomycetes</taxon>
        <taxon>Micrococcales</taxon>
        <taxon>Micrococcaceae</taxon>
        <taxon>Sinomonas</taxon>
    </lineage>
</organism>
<dbReference type="EMBL" id="JAKZBV010000002">
    <property type="protein sequence ID" value="MCH6472491.1"/>
    <property type="molecule type" value="Genomic_DNA"/>
</dbReference>
<keyword evidence="3" id="KW-0238">DNA-binding</keyword>
<feature type="domain" description="OmpR/PhoB-type" evidence="6">
    <location>
        <begin position="37"/>
        <end position="108"/>
    </location>
</feature>
<dbReference type="InterPro" id="IPR011990">
    <property type="entry name" value="TPR-like_helical_dom_sf"/>
</dbReference>
<comment type="caution">
    <text evidence="8">The sequence shown here is derived from an EMBL/GenBank/DDBJ whole genome shotgun (WGS) entry which is preliminary data.</text>
</comment>
<evidence type="ECO:0000313" key="9">
    <source>
        <dbReference type="Proteomes" id="UP001202922"/>
    </source>
</evidence>
<evidence type="ECO:0000256" key="4">
    <source>
        <dbReference type="ARBA" id="ARBA00023163"/>
    </source>
</evidence>
<dbReference type="InterPro" id="IPR016032">
    <property type="entry name" value="Sig_transdc_resp-reg_C-effctor"/>
</dbReference>
<proteinExistence type="inferred from homology"/>
<accession>A0ABS9U711</accession>
<dbReference type="PANTHER" id="PTHR35807:SF1">
    <property type="entry name" value="TRANSCRIPTIONAL REGULATOR REDD"/>
    <property type="match status" value="1"/>
</dbReference>
<dbReference type="InterPro" id="IPR036388">
    <property type="entry name" value="WH-like_DNA-bd_sf"/>
</dbReference>
<keyword evidence="2" id="KW-0805">Transcription regulation</keyword>
<evidence type="ECO:0000259" key="7">
    <source>
        <dbReference type="SMART" id="SM01043"/>
    </source>
</evidence>
<dbReference type="SUPFAM" id="SSF46894">
    <property type="entry name" value="C-terminal effector domain of the bipartite response regulators"/>
    <property type="match status" value="1"/>
</dbReference>
<reference evidence="8 9" key="1">
    <citation type="submission" date="2022-03" db="EMBL/GenBank/DDBJ databases">
        <title>Sinomonas sp. isolated from a soil.</title>
        <authorList>
            <person name="Han J."/>
            <person name="Kim D.-U."/>
        </authorList>
    </citation>
    <scope>NUCLEOTIDE SEQUENCE [LARGE SCALE GENOMIC DNA]</scope>
    <source>
        <strain evidence="8 9">5-5</strain>
    </source>
</reference>
<evidence type="ECO:0000259" key="6">
    <source>
        <dbReference type="SMART" id="SM00862"/>
    </source>
</evidence>
<sequence length="783" mass="81159">MSASAELGGSGGASGAPVSIQLLGRSALWCAGQEQPDRVFNGRLARQLLRMLAVSRGTVLSKDVAIEALWRGRRPADAAGNVEILASRVRRALGDRTLIRAGSGGYTLVEDDRCWVDVEAFLAAVGRGQSESGRDPARALSAFREALSLWQGEPLPEDAYAEWALEHRARLFRTHLEALEGAAGAALALGDTAAAAAWAQAAVDESPLREASALLLVRALADDGDRAAALAGLDAFGERLAHELGIGPSPEALRVRQEVLGGPIPPDIRAGRGARECIALRAGLSAQATEVAALLALTGSRTDACVVSAAAGLDLRATLDALAELGRAGLADAGEAGWSAVPGAAEAAGAGLDPVGRGSRHLLLARALCQHGADPAEVAAHLAAGGDRLAAVAAFAEAARIRLNRLEDAQARALAGTGLAIAPPGRSRAVLLQIRAEGRRRQGLLSQARADLDEALAEVDDGPERSRILARLAILEARSQDAARGAGLAEMAVAEAGEDPAALGQALAAGALVDLWLARPGRAGSLARRARRLLERVGDPEGTVRLLHWRAMAAFVAGRLVEAVPLLDRLATLPSTLSETLRLWNPGAARGHALVLLGEPEAGLREIDAALARASILGQPVVHGSFLWRRSEALAALGRHAEAVDSAEAALAIARQVHHTEWATASFRALGIAWQGAGDLERAEASFRAALRVGEANPLFAGWAAARLGLVLVAQGRLLDAGPIIDSSLRHGAPLVRHEADWAYAALLHASRDPSAPRVAAAALASARADGYQALVPRLAALT</sequence>
<dbReference type="InterPro" id="IPR019734">
    <property type="entry name" value="TPR_rpt"/>
</dbReference>
<dbReference type="SUPFAM" id="SSF48452">
    <property type="entry name" value="TPR-like"/>
    <property type="match status" value="2"/>
</dbReference>
<feature type="repeat" description="TPR" evidence="5">
    <location>
        <begin position="664"/>
        <end position="697"/>
    </location>
</feature>
<dbReference type="SMART" id="SM01043">
    <property type="entry name" value="BTAD"/>
    <property type="match status" value="1"/>
</dbReference>
<evidence type="ECO:0000256" key="3">
    <source>
        <dbReference type="ARBA" id="ARBA00023125"/>
    </source>
</evidence>
<keyword evidence="5" id="KW-0802">TPR repeat</keyword>
<evidence type="ECO:0000313" key="8">
    <source>
        <dbReference type="EMBL" id="MCH6472491.1"/>
    </source>
</evidence>
<dbReference type="Proteomes" id="UP001202922">
    <property type="component" value="Unassembled WGS sequence"/>
</dbReference>
<keyword evidence="4" id="KW-0804">Transcription</keyword>
<evidence type="ECO:0000256" key="5">
    <source>
        <dbReference type="PROSITE-ProRule" id="PRU00339"/>
    </source>
</evidence>